<evidence type="ECO:0000256" key="1">
    <source>
        <dbReference type="SAM" id="MobiDB-lite"/>
    </source>
</evidence>
<evidence type="ECO:0000313" key="2">
    <source>
        <dbReference type="EMBL" id="WOL11848.1"/>
    </source>
</evidence>
<accession>A0AAQ3QJM5</accession>
<reference evidence="2 3" key="1">
    <citation type="submission" date="2023-10" db="EMBL/GenBank/DDBJ databases">
        <title>Chromosome-scale genome assembly provides insights into flower coloration mechanisms of Canna indica.</title>
        <authorList>
            <person name="Li C."/>
        </authorList>
    </citation>
    <scope>NUCLEOTIDE SEQUENCE [LARGE SCALE GENOMIC DNA]</scope>
    <source>
        <tissue evidence="2">Flower</tissue>
    </source>
</reference>
<proteinExistence type="predicted"/>
<keyword evidence="3" id="KW-1185">Reference proteome</keyword>
<dbReference type="EMBL" id="CP136895">
    <property type="protein sequence ID" value="WOL11848.1"/>
    <property type="molecule type" value="Genomic_DNA"/>
</dbReference>
<protein>
    <submittedName>
        <fullName evidence="2">Uncharacterized protein</fullName>
    </submittedName>
</protein>
<dbReference type="AlphaFoldDB" id="A0AAQ3QJM5"/>
<gene>
    <name evidence="2" type="ORF">Cni_G20612</name>
</gene>
<organism evidence="2 3">
    <name type="scientific">Canna indica</name>
    <name type="common">Indian-shot</name>
    <dbReference type="NCBI Taxonomy" id="4628"/>
    <lineage>
        <taxon>Eukaryota</taxon>
        <taxon>Viridiplantae</taxon>
        <taxon>Streptophyta</taxon>
        <taxon>Embryophyta</taxon>
        <taxon>Tracheophyta</taxon>
        <taxon>Spermatophyta</taxon>
        <taxon>Magnoliopsida</taxon>
        <taxon>Liliopsida</taxon>
        <taxon>Zingiberales</taxon>
        <taxon>Cannaceae</taxon>
        <taxon>Canna</taxon>
    </lineage>
</organism>
<sequence>MAKPNPNPNPKPESGLRLQKSNPTRRENSGSVGPASARRCLAGTLSEAEVSFGENILEIDARDGWV</sequence>
<name>A0AAQ3QJM5_9LILI</name>
<feature type="compositionally biased region" description="Pro residues" evidence="1">
    <location>
        <begin position="1"/>
        <end position="11"/>
    </location>
</feature>
<feature type="region of interest" description="Disordered" evidence="1">
    <location>
        <begin position="1"/>
        <end position="37"/>
    </location>
</feature>
<dbReference type="Proteomes" id="UP001327560">
    <property type="component" value="Chromosome 6"/>
</dbReference>
<evidence type="ECO:0000313" key="3">
    <source>
        <dbReference type="Proteomes" id="UP001327560"/>
    </source>
</evidence>